<evidence type="ECO:0000259" key="1">
    <source>
        <dbReference type="Pfam" id="PF12937"/>
    </source>
</evidence>
<dbReference type="OrthoDB" id="9974792at2759"/>
<feature type="domain" description="F-box" evidence="1">
    <location>
        <begin position="43"/>
        <end position="86"/>
    </location>
</feature>
<dbReference type="Gene3D" id="1.20.1280.50">
    <property type="match status" value="1"/>
</dbReference>
<protein>
    <recommendedName>
        <fullName evidence="1">F-box domain-containing protein</fullName>
    </recommendedName>
</protein>
<evidence type="ECO:0000313" key="4">
    <source>
        <dbReference type="Proteomes" id="UP000316726"/>
    </source>
</evidence>
<dbReference type="EMBL" id="CP031043">
    <property type="protein sequence ID" value="QDZ23438.1"/>
    <property type="molecule type" value="Genomic_DNA"/>
</dbReference>
<dbReference type="InterPro" id="IPR001810">
    <property type="entry name" value="F-box_dom"/>
</dbReference>
<reference evidence="2" key="2">
    <citation type="submission" date="2021-01" db="EMBL/GenBank/DDBJ databases">
        <authorList>
            <person name="Corre E."/>
            <person name="Pelletier E."/>
            <person name="Niang G."/>
            <person name="Scheremetjew M."/>
            <person name="Finn R."/>
            <person name="Kale V."/>
            <person name="Holt S."/>
            <person name="Cochrane G."/>
            <person name="Meng A."/>
            <person name="Brown T."/>
            <person name="Cohen L."/>
        </authorList>
    </citation>
    <scope>NUCLEOTIDE SEQUENCE</scope>
    <source>
        <strain evidence="2">CCMP1205</strain>
    </source>
</reference>
<evidence type="ECO:0000313" key="3">
    <source>
        <dbReference type="EMBL" id="QDZ23438.1"/>
    </source>
</evidence>
<proteinExistence type="predicted"/>
<dbReference type="SUPFAM" id="SSF81383">
    <property type="entry name" value="F-box domain"/>
    <property type="match status" value="1"/>
</dbReference>
<dbReference type="Pfam" id="PF12937">
    <property type="entry name" value="F-box-like"/>
    <property type="match status" value="1"/>
</dbReference>
<dbReference type="InterPro" id="IPR036047">
    <property type="entry name" value="F-box-like_dom_sf"/>
</dbReference>
<reference evidence="3 4" key="1">
    <citation type="submission" date="2018-07" db="EMBL/GenBank/DDBJ databases">
        <title>The complete nuclear genome of the prasinophyte Chloropicon primus (CCMP1205).</title>
        <authorList>
            <person name="Pombert J.-F."/>
            <person name="Otis C."/>
            <person name="Turmel M."/>
            <person name="Lemieux C."/>
        </authorList>
    </citation>
    <scope>NUCLEOTIDE SEQUENCE [LARGE SCALE GENOMIC DNA]</scope>
    <source>
        <strain evidence="3 4">CCMP1205</strain>
    </source>
</reference>
<organism evidence="3 4">
    <name type="scientific">Chloropicon primus</name>
    <dbReference type="NCBI Taxonomy" id="1764295"/>
    <lineage>
        <taxon>Eukaryota</taxon>
        <taxon>Viridiplantae</taxon>
        <taxon>Chlorophyta</taxon>
        <taxon>Chloropicophyceae</taxon>
        <taxon>Chloropicales</taxon>
        <taxon>Chloropicaceae</taxon>
        <taxon>Chloropicon</taxon>
    </lineage>
</organism>
<sequence length="271" mass="28950">MATGSVSDRAFSTRAKIDVSGRSFPSVPAFSEEVISEKNPRHWCDLPEHLLLRIFDFLTQDDEKGRDWLSRAGRVCKAWRRVSKDLLLGDTAASRPKGVQMIASEVHDNKTTLATKGDLVEESVVNSASEVEACSKRQRIDSSSLHFPAFSDAADGNANSGREGGQQAHLQDHLTEVGSLAVGSLDASPGQAPNASVSQVDPSPQILQTAVSVEVGTGDNLEDDHAGGCPSSNEGKCRSSYLGGVNFLNNINSIVKNFNMGSAIHQVSDSK</sequence>
<keyword evidence="4" id="KW-1185">Reference proteome</keyword>
<accession>A0A5B8MRT9</accession>
<dbReference type="Proteomes" id="UP000316726">
    <property type="component" value="Chromosome 10"/>
</dbReference>
<name>A0A5B8MRT9_9CHLO</name>
<dbReference type="AlphaFoldDB" id="A0A5B8MRT9"/>
<dbReference type="EMBL" id="HBHL01002635">
    <property type="protein sequence ID" value="CAD9712741.1"/>
    <property type="molecule type" value="Transcribed_RNA"/>
</dbReference>
<gene>
    <name evidence="3" type="ORF">A3770_10p59560</name>
    <name evidence="2" type="ORF">CPRI1469_LOCUS1590</name>
</gene>
<evidence type="ECO:0000313" key="2">
    <source>
        <dbReference type="EMBL" id="CAD9712741.1"/>
    </source>
</evidence>